<dbReference type="InterPro" id="IPR023393">
    <property type="entry name" value="START-like_dom_sf"/>
</dbReference>
<evidence type="ECO:0000313" key="4">
    <source>
        <dbReference type="EMBL" id="MEQ3554519.1"/>
    </source>
</evidence>
<evidence type="ECO:0000256" key="2">
    <source>
        <dbReference type="SAM" id="MobiDB-lite"/>
    </source>
</evidence>
<name>A0ABV1KJ83_9PSEU</name>
<feature type="region of interest" description="Disordered" evidence="2">
    <location>
        <begin position="1"/>
        <end position="23"/>
    </location>
</feature>
<comment type="similarity">
    <text evidence="1">Belongs to the AHA1 family.</text>
</comment>
<dbReference type="InterPro" id="IPR013538">
    <property type="entry name" value="ASHA1/2-like_C"/>
</dbReference>
<sequence length="176" mass="18616">MNDRPDPAAAAPGPGGTVHTRPDGRRELAFRREFPDPVDEVWAAVTDPARCARWFASWTGDARPGGTIALTMTSAEDGGGPPETARITACEPPHRLAVTIEVPDAGPPWELAVDLTSTADGGTVLEFRQPLPDGASAADTGSGWHWYLDRLAATLAGAPMPEWEPHLAATTALYPN</sequence>
<organism evidence="4 5">
    <name type="scientific">Pseudonocardia nematodicida</name>
    <dbReference type="NCBI Taxonomy" id="1206997"/>
    <lineage>
        <taxon>Bacteria</taxon>
        <taxon>Bacillati</taxon>
        <taxon>Actinomycetota</taxon>
        <taxon>Actinomycetes</taxon>
        <taxon>Pseudonocardiales</taxon>
        <taxon>Pseudonocardiaceae</taxon>
        <taxon>Pseudonocardia</taxon>
    </lineage>
</organism>
<dbReference type="Pfam" id="PF08327">
    <property type="entry name" value="AHSA1"/>
    <property type="match status" value="1"/>
</dbReference>
<proteinExistence type="inferred from homology"/>
<dbReference type="RefSeq" id="WP_349301593.1">
    <property type="nucleotide sequence ID" value="NZ_JBEDNQ010000015.1"/>
</dbReference>
<dbReference type="CDD" id="cd08899">
    <property type="entry name" value="SRPBCC_CalC_Aha1-like_6"/>
    <property type="match status" value="1"/>
</dbReference>
<dbReference type="SUPFAM" id="SSF55961">
    <property type="entry name" value="Bet v1-like"/>
    <property type="match status" value="1"/>
</dbReference>
<dbReference type="EMBL" id="JBEDNQ010000015">
    <property type="protein sequence ID" value="MEQ3554519.1"/>
    <property type="molecule type" value="Genomic_DNA"/>
</dbReference>
<evidence type="ECO:0000313" key="5">
    <source>
        <dbReference type="Proteomes" id="UP001494902"/>
    </source>
</evidence>
<evidence type="ECO:0000259" key="3">
    <source>
        <dbReference type="Pfam" id="PF08327"/>
    </source>
</evidence>
<dbReference type="Proteomes" id="UP001494902">
    <property type="component" value="Unassembled WGS sequence"/>
</dbReference>
<keyword evidence="5" id="KW-1185">Reference proteome</keyword>
<gene>
    <name evidence="4" type="ORF">WIS52_28970</name>
</gene>
<protein>
    <submittedName>
        <fullName evidence="4">SRPBCC family protein</fullName>
    </submittedName>
</protein>
<evidence type="ECO:0000256" key="1">
    <source>
        <dbReference type="ARBA" id="ARBA00006817"/>
    </source>
</evidence>
<comment type="caution">
    <text evidence="4">The sequence shown here is derived from an EMBL/GenBank/DDBJ whole genome shotgun (WGS) entry which is preliminary data.</text>
</comment>
<accession>A0ABV1KJ83</accession>
<dbReference type="Gene3D" id="3.30.530.20">
    <property type="match status" value="1"/>
</dbReference>
<feature type="domain" description="Activator of Hsp90 ATPase homologue 1/2-like C-terminal" evidence="3">
    <location>
        <begin position="37"/>
        <end position="155"/>
    </location>
</feature>
<reference evidence="4 5" key="1">
    <citation type="submission" date="2024-03" db="EMBL/GenBank/DDBJ databases">
        <title>Draft genome sequence of Pseudonocardia nematodicida JCM 31783.</title>
        <authorList>
            <person name="Butdee W."/>
            <person name="Duangmal K."/>
        </authorList>
    </citation>
    <scope>NUCLEOTIDE SEQUENCE [LARGE SCALE GENOMIC DNA]</scope>
    <source>
        <strain evidence="4 5">JCM 31783</strain>
    </source>
</reference>